<dbReference type="RefSeq" id="WP_086539973.1">
    <property type="nucleotide sequence ID" value="NZ_MSSW01000005.1"/>
</dbReference>
<feature type="domain" description="NmrA-like" evidence="1">
    <location>
        <begin position="3"/>
        <end position="281"/>
    </location>
</feature>
<dbReference type="Proteomes" id="UP000256405">
    <property type="component" value="Unassembled WGS sequence"/>
</dbReference>
<reference evidence="2 3" key="1">
    <citation type="submission" date="2018-08" db="EMBL/GenBank/DDBJ databases">
        <title>Genomic Encyclopedia of Archaeal and Bacterial Type Strains, Phase II (KMG-II): from individual species to whole genera.</title>
        <authorList>
            <person name="Goeker M."/>
        </authorList>
    </citation>
    <scope>NUCLEOTIDE SEQUENCE [LARGE SCALE GENOMIC DNA]</scope>
    <source>
        <strain evidence="2 3">DSM 15986</strain>
    </source>
</reference>
<dbReference type="OrthoDB" id="9780595at2"/>
<evidence type="ECO:0000313" key="3">
    <source>
        <dbReference type="Proteomes" id="UP000256405"/>
    </source>
</evidence>
<dbReference type="PANTHER" id="PTHR43162">
    <property type="match status" value="1"/>
</dbReference>
<comment type="caution">
    <text evidence="2">The sequence shown here is derived from an EMBL/GenBank/DDBJ whole genome shotgun (WGS) entry which is preliminary data.</text>
</comment>
<dbReference type="Gene3D" id="3.90.25.10">
    <property type="entry name" value="UDP-galactose 4-epimerase, domain 1"/>
    <property type="match status" value="1"/>
</dbReference>
<dbReference type="Gene3D" id="3.40.50.720">
    <property type="entry name" value="NAD(P)-binding Rossmann-like Domain"/>
    <property type="match status" value="1"/>
</dbReference>
<dbReference type="AlphaFoldDB" id="A0A3E0DW11"/>
<sequence>MTRVLVTGATGNIGREVIHYLCRSTGEIEVIAGVRDIRKAQHAFSEYTDLAFSTFDFDDERSFYSAFENIDVLFLLRPPQISDVALFFDPLLKAAKEAGINKVVFLSVQGAEKSKVIPHNKIERLIKSFGFNYIFVRPSYFMQNLTTTLLPEIVKHYCITLPSGNAKFNWIDVANIGEASAILIEYFEKYQNSAYEITGSENRSFQKVTKLMSEVLGKKIQFKTLNPISFYFKKKKEGMPGDFALVMTILHFLPRLQSEPKITDDFHKLTGKKPTVLREFLEREEEKFLVI</sequence>
<organism evidence="2 3">
    <name type="scientific">Algoriphagus antarcticus</name>
    <dbReference type="NCBI Taxonomy" id="238540"/>
    <lineage>
        <taxon>Bacteria</taxon>
        <taxon>Pseudomonadati</taxon>
        <taxon>Bacteroidota</taxon>
        <taxon>Cytophagia</taxon>
        <taxon>Cytophagales</taxon>
        <taxon>Cyclobacteriaceae</taxon>
        <taxon>Algoriphagus</taxon>
    </lineage>
</organism>
<dbReference type="InterPro" id="IPR036291">
    <property type="entry name" value="NAD(P)-bd_dom_sf"/>
</dbReference>
<dbReference type="EMBL" id="QUNF01000007">
    <property type="protein sequence ID" value="REG90287.1"/>
    <property type="molecule type" value="Genomic_DNA"/>
</dbReference>
<accession>A0A3E0DW11</accession>
<dbReference type="InterPro" id="IPR051604">
    <property type="entry name" value="Ergot_Alk_Oxidoreductase"/>
</dbReference>
<dbReference type="PANTHER" id="PTHR43162:SF1">
    <property type="entry name" value="PRESTALK A DIFFERENTIATION PROTEIN A"/>
    <property type="match status" value="1"/>
</dbReference>
<gene>
    <name evidence="2" type="ORF">C8N25_10726</name>
</gene>
<keyword evidence="3" id="KW-1185">Reference proteome</keyword>
<name>A0A3E0DW11_9BACT</name>
<dbReference type="Pfam" id="PF05368">
    <property type="entry name" value="NmrA"/>
    <property type="match status" value="1"/>
</dbReference>
<evidence type="ECO:0000259" key="1">
    <source>
        <dbReference type="Pfam" id="PF05368"/>
    </source>
</evidence>
<dbReference type="SUPFAM" id="SSF51735">
    <property type="entry name" value="NAD(P)-binding Rossmann-fold domains"/>
    <property type="match status" value="1"/>
</dbReference>
<protein>
    <submittedName>
        <fullName evidence="2">Uncharacterized protein YbjT (DUF2867 family)</fullName>
    </submittedName>
</protein>
<dbReference type="InterPro" id="IPR008030">
    <property type="entry name" value="NmrA-like"/>
</dbReference>
<evidence type="ECO:0000313" key="2">
    <source>
        <dbReference type="EMBL" id="REG90287.1"/>
    </source>
</evidence>
<proteinExistence type="predicted"/>